<evidence type="ECO:0000313" key="1">
    <source>
        <dbReference type="EMBL" id="MBT0958715.1"/>
    </source>
</evidence>
<dbReference type="EMBL" id="JADQAZ010000003">
    <property type="protein sequence ID" value="MBT0958715.1"/>
    <property type="molecule type" value="Genomic_DNA"/>
</dbReference>
<dbReference type="Pfam" id="PF10013">
    <property type="entry name" value="DUF2256"/>
    <property type="match status" value="1"/>
</dbReference>
<dbReference type="RefSeq" id="WP_327794936.1">
    <property type="nucleotide sequence ID" value="NZ_JADQAZ010000003.1"/>
</dbReference>
<dbReference type="PIRSF" id="PIRSF037205">
    <property type="entry name" value="UCP037205"/>
    <property type="match status" value="1"/>
</dbReference>
<dbReference type="AlphaFoldDB" id="A0AAP2CS83"/>
<comment type="caution">
    <text evidence="1">The sequence shown here is derived from an EMBL/GenBank/DDBJ whole genome shotgun (WGS) entry which is preliminary data.</text>
</comment>
<dbReference type="PANTHER" id="PTHR37463:SF1">
    <property type="entry name" value="DUF2256 DOMAIN-CONTAINING PROTEIN"/>
    <property type="match status" value="1"/>
</dbReference>
<dbReference type="InterPro" id="IPR017136">
    <property type="entry name" value="UCP037205"/>
</dbReference>
<gene>
    <name evidence="1" type="ORF">IV417_15100</name>
</gene>
<protein>
    <submittedName>
        <fullName evidence="1">DUF2256 domain-containing protein</fullName>
    </submittedName>
</protein>
<dbReference type="PANTHER" id="PTHR37463">
    <property type="entry name" value="GSL3115 PROTEIN"/>
    <property type="match status" value="1"/>
</dbReference>
<name>A0AAP2CS83_9RHOB</name>
<sequence length="55" mass="6404">MKKSDLPHKTCVTCARPFVWRKKWAKVWDEVKYCSEGCRRAKPSRQSPPRQGGQA</sequence>
<evidence type="ECO:0000313" key="2">
    <source>
        <dbReference type="Proteomes" id="UP001315686"/>
    </source>
</evidence>
<reference evidence="1 2" key="1">
    <citation type="journal article" date="2021" name="Arch. Microbiol.">
        <title>Harenicola maris gen. nov., sp. nov. isolated from the Sea of Japan shallow sediments.</title>
        <authorList>
            <person name="Romanenko L.A."/>
            <person name="Kurilenko V.V."/>
            <person name="Chernysheva N.Y."/>
            <person name="Tekutyeva L.A."/>
            <person name="Velansky P.V."/>
            <person name="Svetashev V.I."/>
            <person name="Isaeva M.P."/>
        </authorList>
    </citation>
    <scope>NUCLEOTIDE SEQUENCE [LARGE SCALE GENOMIC DNA]</scope>
    <source>
        <strain evidence="1 2">KMM 3653</strain>
    </source>
</reference>
<keyword evidence="2" id="KW-1185">Reference proteome</keyword>
<organism evidence="1 2">
    <name type="scientific">Harenicola maris</name>
    <dbReference type="NCBI Taxonomy" id="2841044"/>
    <lineage>
        <taxon>Bacteria</taxon>
        <taxon>Pseudomonadati</taxon>
        <taxon>Pseudomonadota</taxon>
        <taxon>Alphaproteobacteria</taxon>
        <taxon>Rhodobacterales</taxon>
        <taxon>Paracoccaceae</taxon>
        <taxon>Harenicola</taxon>
    </lineage>
</organism>
<accession>A0AAP2CS83</accession>
<dbReference type="Proteomes" id="UP001315686">
    <property type="component" value="Unassembled WGS sequence"/>
</dbReference>
<proteinExistence type="predicted"/>